<feature type="transmembrane region" description="Helical" evidence="5">
    <location>
        <begin position="145"/>
        <end position="167"/>
    </location>
</feature>
<keyword evidence="2 5" id="KW-0812">Transmembrane</keyword>
<feature type="domain" description="Inositolphosphotransferase Aur1/Ipt1" evidence="6">
    <location>
        <begin position="134"/>
        <end position="311"/>
    </location>
</feature>
<dbReference type="OrthoDB" id="5784at2759"/>
<dbReference type="InterPro" id="IPR052185">
    <property type="entry name" value="IPC_Synthase-Related"/>
</dbReference>
<dbReference type="InterPro" id="IPR036938">
    <property type="entry name" value="PAP2/HPO_sf"/>
</dbReference>
<gene>
    <name evidence="7" type="ORF">CANINC_000090</name>
</gene>
<dbReference type="GO" id="GO:0030148">
    <property type="term" value="P:sphingolipid biosynthetic process"/>
    <property type="evidence" value="ECO:0007669"/>
    <property type="project" value="TreeGrafter"/>
</dbReference>
<evidence type="ECO:0000256" key="3">
    <source>
        <dbReference type="ARBA" id="ARBA00022989"/>
    </source>
</evidence>
<evidence type="ECO:0000256" key="1">
    <source>
        <dbReference type="ARBA" id="ARBA00004141"/>
    </source>
</evidence>
<sequence length="372" mass="42251">MKVTPTIILSFLRSTPPRELPIKFYEAILNDYPTFLHLIAAFLLNFAPVVLWLALFKNAALIPISWRPSINVKWLPLADAALFNPTSVPAVFFLPLYTTTTTLLFRSLRISNKLFYMLTILAIPTLNVLHYQVLTFDKSCFQDILTYTSYVLLHLIVPIVTAVYLYACHIPGVLSLYARCLGLQNIASIATHIALPSSPPWFVHINGLNATADYSTLGYAAELARIDTELGWHLVSNGFHKSPIVFGAFPSVHSGMAVCTFLFISWFSTLRILQILAAFFVVLQWWSTIYLDHHWRLDLLAGATYSLTAFILLRYIWPDKFAKAEKSGYKKLSLDLEMQDLNSSTDSESEVGDDEEKERFNLPFLQRLFLQN</sequence>
<evidence type="ECO:0000259" key="6">
    <source>
        <dbReference type="Pfam" id="PF14378"/>
    </source>
</evidence>
<dbReference type="Proteomes" id="UP000307173">
    <property type="component" value="Unassembled WGS sequence"/>
</dbReference>
<evidence type="ECO:0000256" key="4">
    <source>
        <dbReference type="ARBA" id="ARBA00023136"/>
    </source>
</evidence>
<dbReference type="AlphaFoldDB" id="A0A4T0X8R3"/>
<dbReference type="SUPFAM" id="SSF48317">
    <property type="entry name" value="Acid phosphatase/Vanadium-dependent haloperoxidase"/>
    <property type="match status" value="1"/>
</dbReference>
<dbReference type="Gene3D" id="1.20.144.10">
    <property type="entry name" value="Phosphatidic acid phosphatase type 2/haloperoxidase"/>
    <property type="match status" value="1"/>
</dbReference>
<feature type="transmembrane region" description="Helical" evidence="5">
    <location>
        <begin position="114"/>
        <end position="133"/>
    </location>
</feature>
<organism evidence="7 8">
    <name type="scientific">Pichia inconspicua</name>
    <dbReference type="NCBI Taxonomy" id="52247"/>
    <lineage>
        <taxon>Eukaryota</taxon>
        <taxon>Fungi</taxon>
        <taxon>Dikarya</taxon>
        <taxon>Ascomycota</taxon>
        <taxon>Saccharomycotina</taxon>
        <taxon>Pichiomycetes</taxon>
        <taxon>Pichiales</taxon>
        <taxon>Pichiaceae</taxon>
        <taxon>Pichia</taxon>
    </lineage>
</organism>
<evidence type="ECO:0000313" key="7">
    <source>
        <dbReference type="EMBL" id="TID31302.1"/>
    </source>
</evidence>
<dbReference type="PANTHER" id="PTHR31310:SF8">
    <property type="entry name" value="INOSITOLPHOSPHOTRANSFERASE 1"/>
    <property type="match status" value="1"/>
</dbReference>
<feature type="transmembrane region" description="Helical" evidence="5">
    <location>
        <begin position="244"/>
        <end position="263"/>
    </location>
</feature>
<dbReference type="GO" id="GO:0070916">
    <property type="term" value="C:inositol phosphoceramide synthase complex"/>
    <property type="evidence" value="ECO:0007669"/>
    <property type="project" value="TreeGrafter"/>
</dbReference>
<reference evidence="7 8" key="1">
    <citation type="journal article" date="2019" name="Front. Genet.">
        <title>Whole-Genome Sequencing of the Opportunistic Yeast Pathogen Candida inconspicua Uncovers Its Hybrid Origin.</title>
        <authorList>
            <person name="Mixao V."/>
            <person name="Hansen A.P."/>
            <person name="Saus E."/>
            <person name="Boekhout T."/>
            <person name="Lass-Florl C."/>
            <person name="Gabaldon T."/>
        </authorList>
    </citation>
    <scope>NUCLEOTIDE SEQUENCE [LARGE SCALE GENOMIC DNA]</scope>
    <source>
        <strain evidence="7 8">CBS 180</strain>
    </source>
</reference>
<comment type="caution">
    <text evidence="7">The sequence shown here is derived from an EMBL/GenBank/DDBJ whole genome shotgun (WGS) entry which is preliminary data.</text>
</comment>
<evidence type="ECO:0000256" key="2">
    <source>
        <dbReference type="ARBA" id="ARBA00022692"/>
    </source>
</evidence>
<feature type="transmembrane region" description="Helical" evidence="5">
    <location>
        <begin position="35"/>
        <end position="56"/>
    </location>
</feature>
<dbReference type="GO" id="GO:0016020">
    <property type="term" value="C:membrane"/>
    <property type="evidence" value="ECO:0007669"/>
    <property type="project" value="UniProtKB-SubCell"/>
</dbReference>
<proteinExistence type="predicted"/>
<keyword evidence="8" id="KW-1185">Reference proteome</keyword>
<dbReference type="STRING" id="52247.A0A4T0X8R3"/>
<accession>A0A4T0X8R3</accession>
<dbReference type="GO" id="GO:0006676">
    <property type="term" value="P:mannosyl diphosphorylinositol ceramide metabolic process"/>
    <property type="evidence" value="ECO:0007669"/>
    <property type="project" value="TreeGrafter"/>
</dbReference>
<dbReference type="InterPro" id="IPR026841">
    <property type="entry name" value="Aur1/Ipt1"/>
</dbReference>
<keyword evidence="4 5" id="KW-0472">Membrane</keyword>
<dbReference type="CDD" id="cd03386">
    <property type="entry name" value="PAP2_Aur1_like"/>
    <property type="match status" value="1"/>
</dbReference>
<feature type="transmembrane region" description="Helical" evidence="5">
    <location>
        <begin position="299"/>
        <end position="317"/>
    </location>
</feature>
<keyword evidence="3 5" id="KW-1133">Transmembrane helix</keyword>
<name>A0A4T0X8R3_9ASCO</name>
<comment type="subcellular location">
    <subcellularLocation>
        <location evidence="1">Membrane</location>
        <topology evidence="1">Multi-pass membrane protein</topology>
    </subcellularLocation>
</comment>
<dbReference type="PANTHER" id="PTHR31310">
    <property type="match status" value="1"/>
</dbReference>
<evidence type="ECO:0000313" key="8">
    <source>
        <dbReference type="Proteomes" id="UP000307173"/>
    </source>
</evidence>
<feature type="transmembrane region" description="Helical" evidence="5">
    <location>
        <begin position="270"/>
        <end position="287"/>
    </location>
</feature>
<protein>
    <recommendedName>
        <fullName evidence="6">Inositolphosphotransferase Aur1/Ipt1 domain-containing protein</fullName>
    </recommendedName>
</protein>
<dbReference type="Pfam" id="PF14378">
    <property type="entry name" value="PAP2_3"/>
    <property type="match status" value="1"/>
</dbReference>
<dbReference type="EMBL" id="SELW01000021">
    <property type="protein sequence ID" value="TID31302.1"/>
    <property type="molecule type" value="Genomic_DNA"/>
</dbReference>
<evidence type="ECO:0000256" key="5">
    <source>
        <dbReference type="SAM" id="Phobius"/>
    </source>
</evidence>